<accession>A0A2Z6MTZ7</accession>
<evidence type="ECO:0000313" key="3">
    <source>
        <dbReference type="EMBL" id="GAU22389.1"/>
    </source>
</evidence>
<feature type="non-terminal residue" evidence="3">
    <location>
        <position position="119"/>
    </location>
</feature>
<dbReference type="InterPro" id="IPR002048">
    <property type="entry name" value="EF_hand_dom"/>
</dbReference>
<dbReference type="OrthoDB" id="186625at2759"/>
<dbReference type="Proteomes" id="UP000242715">
    <property type="component" value="Unassembled WGS sequence"/>
</dbReference>
<dbReference type="PROSITE" id="PS00018">
    <property type="entry name" value="EF_HAND_1"/>
    <property type="match status" value="1"/>
</dbReference>
<keyword evidence="1" id="KW-0106">Calcium</keyword>
<evidence type="ECO:0000313" key="4">
    <source>
        <dbReference type="Proteomes" id="UP000242715"/>
    </source>
</evidence>
<proteinExistence type="predicted"/>
<dbReference type="GO" id="GO:0005509">
    <property type="term" value="F:calcium ion binding"/>
    <property type="evidence" value="ECO:0007669"/>
    <property type="project" value="InterPro"/>
</dbReference>
<sequence length="119" mass="13034">MADIGGGFLGNRYGHLVEDGGATAPLSGIFERYDKDRSGKIDPLELRDALYGIGYAVPASVLQLLLSKYSDGSNRRVELGFDSFVECGMIIKGLTDKFKDKDKRYSGSATLSYDDFMSM</sequence>
<dbReference type="InterPro" id="IPR044590">
    <property type="entry name" value="CML48/49/50"/>
</dbReference>
<dbReference type="PANTHER" id="PTHR46824:SF2">
    <property type="entry name" value="CALCIUM-BINDING PROTEIN CML48-RELATED"/>
    <property type="match status" value="1"/>
</dbReference>
<organism evidence="3 4">
    <name type="scientific">Trifolium subterraneum</name>
    <name type="common">Subterranean clover</name>
    <dbReference type="NCBI Taxonomy" id="3900"/>
    <lineage>
        <taxon>Eukaryota</taxon>
        <taxon>Viridiplantae</taxon>
        <taxon>Streptophyta</taxon>
        <taxon>Embryophyta</taxon>
        <taxon>Tracheophyta</taxon>
        <taxon>Spermatophyta</taxon>
        <taxon>Magnoliopsida</taxon>
        <taxon>eudicotyledons</taxon>
        <taxon>Gunneridae</taxon>
        <taxon>Pentapetalae</taxon>
        <taxon>rosids</taxon>
        <taxon>fabids</taxon>
        <taxon>Fabales</taxon>
        <taxon>Fabaceae</taxon>
        <taxon>Papilionoideae</taxon>
        <taxon>50 kb inversion clade</taxon>
        <taxon>NPAAA clade</taxon>
        <taxon>Hologalegina</taxon>
        <taxon>IRL clade</taxon>
        <taxon>Trifolieae</taxon>
        <taxon>Trifolium</taxon>
    </lineage>
</organism>
<evidence type="ECO:0000259" key="2">
    <source>
        <dbReference type="PROSITE" id="PS50222"/>
    </source>
</evidence>
<name>A0A2Z6MTZ7_TRISU</name>
<dbReference type="PROSITE" id="PS50222">
    <property type="entry name" value="EF_HAND_2"/>
    <property type="match status" value="1"/>
</dbReference>
<dbReference type="Pfam" id="PF13405">
    <property type="entry name" value="EF-hand_6"/>
    <property type="match status" value="1"/>
</dbReference>
<evidence type="ECO:0000256" key="1">
    <source>
        <dbReference type="ARBA" id="ARBA00022837"/>
    </source>
</evidence>
<dbReference type="EMBL" id="DF973245">
    <property type="protein sequence ID" value="GAU22389.1"/>
    <property type="molecule type" value="Genomic_DNA"/>
</dbReference>
<dbReference type="SUPFAM" id="SSF47473">
    <property type="entry name" value="EF-hand"/>
    <property type="match status" value="1"/>
</dbReference>
<gene>
    <name evidence="3" type="ORF">TSUD_107180</name>
</gene>
<feature type="domain" description="EF-hand" evidence="2">
    <location>
        <begin position="29"/>
        <end position="56"/>
    </location>
</feature>
<protein>
    <recommendedName>
        <fullName evidence="2">EF-hand domain-containing protein</fullName>
    </recommendedName>
</protein>
<dbReference type="PANTHER" id="PTHR46824">
    <property type="entry name" value="CALCIUM-BINDING PROTEIN CML48-RELATED"/>
    <property type="match status" value="1"/>
</dbReference>
<dbReference type="AlphaFoldDB" id="A0A2Z6MTZ7"/>
<keyword evidence="4" id="KW-1185">Reference proteome</keyword>
<reference evidence="4" key="1">
    <citation type="journal article" date="2017" name="Front. Plant Sci.">
        <title>Climate Clever Clovers: New Paradigm to Reduce the Environmental Footprint of Ruminants by Breeding Low Methanogenic Forages Utilizing Haplotype Variation.</title>
        <authorList>
            <person name="Kaur P."/>
            <person name="Appels R."/>
            <person name="Bayer P.E."/>
            <person name="Keeble-Gagnere G."/>
            <person name="Wang J."/>
            <person name="Hirakawa H."/>
            <person name="Shirasawa K."/>
            <person name="Vercoe P."/>
            <person name="Stefanova K."/>
            <person name="Durmic Z."/>
            <person name="Nichols P."/>
            <person name="Revell C."/>
            <person name="Isobe S.N."/>
            <person name="Edwards D."/>
            <person name="Erskine W."/>
        </authorList>
    </citation>
    <scope>NUCLEOTIDE SEQUENCE [LARGE SCALE GENOMIC DNA]</scope>
    <source>
        <strain evidence="4">cv. Daliak</strain>
    </source>
</reference>
<dbReference type="Gene3D" id="1.10.238.10">
    <property type="entry name" value="EF-hand"/>
    <property type="match status" value="1"/>
</dbReference>
<dbReference type="InterPro" id="IPR011992">
    <property type="entry name" value="EF-hand-dom_pair"/>
</dbReference>
<dbReference type="InterPro" id="IPR018247">
    <property type="entry name" value="EF_Hand_1_Ca_BS"/>
</dbReference>